<name>A0A2P8GCF2_9BACL</name>
<evidence type="ECO:0000256" key="2">
    <source>
        <dbReference type="ARBA" id="ARBA00022840"/>
    </source>
</evidence>
<accession>A0A2P8GCF2</accession>
<proteinExistence type="predicted"/>
<dbReference type="Proteomes" id="UP000242682">
    <property type="component" value="Unassembled WGS sequence"/>
</dbReference>
<keyword evidence="1" id="KW-0547">Nucleotide-binding</keyword>
<dbReference type="Pfam" id="PF00391">
    <property type="entry name" value="PEP-utilizers"/>
    <property type="match status" value="1"/>
</dbReference>
<dbReference type="SUPFAM" id="SSF52009">
    <property type="entry name" value="Phosphohistidine domain"/>
    <property type="match status" value="1"/>
</dbReference>
<sequence>MKPYVLDFNEIDKTHLSSVGGKGANLGEMVKAGFPVPQGFCVSTLAYRTFLQTSTMMEHFYEELDKLHFDDLQQISSLARQIREHLASLAMPEEVRNSIVSSWQAKGKDKAYAVRSSATAEDLPSASFAGQQDTFLNIIGQEALIKAIQDCWASLFTDRAVSYRAKNGFGHRSVFLSVVVQEMISPEVSGILFTADPITGHRHTVAIDASYGLGEALVSGIVTADLYKVRDGQIISKQISKKELAVFSQPEGGTITKTLFPSLQEAQALTDSQITELAAIGQQIENHYGSEQDIEWALANNQFFILQSRPITSLYPLPSVADQDFHVYINFGYIQMMTAPMKPLAISLLSNVTDFLVPTPANSNERVFREAGGRAFADFSQALSLPPMRSRILKLLGGMDNAMASALLEATGRTAFERVTVSKRTVARTVIRVMPHVVPVLIKAVNNLLFKDPAKANNKASLFIDKKVKEHEYILSRLSGAERARFIRRSMRRMFPDILTKIVPYIIGGMLSSSRLEDKLKQKFGEAEASVLLSKLYKSLPGNVTTEMGIELGDLADHARNYPELIALLQTNGSRSFYNQLSNVPGGYNFKLELDRFLSKYGSRCVGEIDISKPRWIEDPAQLLPSITSNIQSMKSGEHRHKFHHGQIEAEEAARYILSHFRPFEKRHVSRLLKVYRYLMGMREHHKFALIRLMYLYKCSMLEDAQILVEKGVLQKPEDIFYLNLEEFIVLLENSNAMLIKGTIEAREKKHQLAHKLNSPRILTSEGEMLNGKRVNLSGPAGALVGSGVSAGVVEGRARVVLQPEDANIGPGDILVAPFTDPGWTPLFTSAVGLVTEVGGMMTHGSVVAREYGIPAVVGIDGATQAIKDGDWVRVDGTHGFVEIITSR</sequence>
<evidence type="ECO:0000313" key="5">
    <source>
        <dbReference type="EMBL" id="PSL31652.1"/>
    </source>
</evidence>
<feature type="domain" description="PEP-utilising enzyme mobile" evidence="3">
    <location>
        <begin position="811"/>
        <end position="880"/>
    </location>
</feature>
<dbReference type="InterPro" id="IPR051549">
    <property type="entry name" value="PEP_Utilizing_Enz"/>
</dbReference>
<dbReference type="RefSeq" id="WP_106534235.1">
    <property type="nucleotide sequence ID" value="NZ_PYAT01000011.1"/>
</dbReference>
<dbReference type="SUPFAM" id="SSF56059">
    <property type="entry name" value="Glutathione synthetase ATP-binding domain-like"/>
    <property type="match status" value="1"/>
</dbReference>
<dbReference type="Gene3D" id="3.30.1490.20">
    <property type="entry name" value="ATP-grasp fold, A domain"/>
    <property type="match status" value="1"/>
</dbReference>
<dbReference type="EMBL" id="PYAT01000011">
    <property type="protein sequence ID" value="PSL31652.1"/>
    <property type="molecule type" value="Genomic_DNA"/>
</dbReference>
<dbReference type="GO" id="GO:0005524">
    <property type="term" value="F:ATP binding"/>
    <property type="evidence" value="ECO:0007669"/>
    <property type="project" value="UniProtKB-KW"/>
</dbReference>
<keyword evidence="2" id="KW-0067">ATP-binding</keyword>
<comment type="caution">
    <text evidence="5">The sequence shown here is derived from an EMBL/GenBank/DDBJ whole genome shotgun (WGS) entry which is preliminary data.</text>
</comment>
<evidence type="ECO:0000259" key="3">
    <source>
        <dbReference type="Pfam" id="PF00391"/>
    </source>
</evidence>
<feature type="domain" description="Pyruvate phosphate dikinase AMP/ATP-binding" evidence="4">
    <location>
        <begin position="17"/>
        <end position="313"/>
    </location>
</feature>
<dbReference type="PANTHER" id="PTHR43615:SF1">
    <property type="entry name" value="PPDK_N DOMAIN-CONTAINING PROTEIN"/>
    <property type="match status" value="1"/>
</dbReference>
<dbReference type="InterPro" id="IPR036637">
    <property type="entry name" value="Phosphohistidine_dom_sf"/>
</dbReference>
<dbReference type="InterPro" id="IPR013815">
    <property type="entry name" value="ATP_grasp_subdomain_1"/>
</dbReference>
<dbReference type="Pfam" id="PF01326">
    <property type="entry name" value="PPDK_N"/>
    <property type="match status" value="1"/>
</dbReference>
<protein>
    <submittedName>
        <fullName evidence="5">Phosphoenolpyruvate synthase</fullName>
    </submittedName>
</protein>
<keyword evidence="6" id="KW-1185">Reference proteome</keyword>
<evidence type="ECO:0000313" key="6">
    <source>
        <dbReference type="Proteomes" id="UP000242682"/>
    </source>
</evidence>
<dbReference type="GO" id="GO:0016301">
    <property type="term" value="F:kinase activity"/>
    <property type="evidence" value="ECO:0007669"/>
    <property type="project" value="InterPro"/>
</dbReference>
<dbReference type="OrthoDB" id="9765468at2"/>
<dbReference type="Gene3D" id="3.50.30.10">
    <property type="entry name" value="Phosphohistidine domain"/>
    <property type="match status" value="1"/>
</dbReference>
<evidence type="ECO:0000259" key="4">
    <source>
        <dbReference type="Pfam" id="PF01326"/>
    </source>
</evidence>
<keyword evidence="5" id="KW-0670">Pyruvate</keyword>
<reference evidence="5 6" key="1">
    <citation type="submission" date="2018-03" db="EMBL/GenBank/DDBJ databases">
        <title>Genomic Encyclopedia of Type Strains, Phase III (KMG-III): the genomes of soil and plant-associated and newly described type strains.</title>
        <authorList>
            <person name="Whitman W."/>
        </authorList>
    </citation>
    <scope>NUCLEOTIDE SEQUENCE [LARGE SCALE GENOMIC DNA]</scope>
    <source>
        <strain evidence="5 6">CGMCC 1.12259</strain>
    </source>
</reference>
<dbReference type="InterPro" id="IPR008279">
    <property type="entry name" value="PEP-util_enz_mobile_dom"/>
</dbReference>
<dbReference type="AlphaFoldDB" id="A0A2P8GCF2"/>
<evidence type="ECO:0000256" key="1">
    <source>
        <dbReference type="ARBA" id="ARBA00022741"/>
    </source>
</evidence>
<dbReference type="PANTHER" id="PTHR43615">
    <property type="entry name" value="PHOSPHOENOLPYRUVATE SYNTHASE-RELATED"/>
    <property type="match status" value="1"/>
</dbReference>
<dbReference type="InterPro" id="IPR002192">
    <property type="entry name" value="PPDK_AMP/ATP-bd"/>
</dbReference>
<dbReference type="FunFam" id="3.30.1490.20:FF:000010">
    <property type="entry name" value="Phosphoenolpyruvate synthase"/>
    <property type="match status" value="1"/>
</dbReference>
<dbReference type="Gene3D" id="3.30.470.20">
    <property type="entry name" value="ATP-grasp fold, B domain"/>
    <property type="match status" value="1"/>
</dbReference>
<dbReference type="NCBIfam" id="NF004877">
    <property type="entry name" value="PRK06241.1-2"/>
    <property type="match status" value="1"/>
</dbReference>
<dbReference type="NCBIfam" id="NF004878">
    <property type="entry name" value="PRK06241.1-3"/>
    <property type="match status" value="1"/>
</dbReference>
<organism evidence="5 6">
    <name type="scientific">Planomicrobium soli</name>
    <dbReference type="NCBI Taxonomy" id="1176648"/>
    <lineage>
        <taxon>Bacteria</taxon>
        <taxon>Bacillati</taxon>
        <taxon>Bacillota</taxon>
        <taxon>Bacilli</taxon>
        <taxon>Bacillales</taxon>
        <taxon>Caryophanaceae</taxon>
        <taxon>Planomicrobium</taxon>
    </lineage>
</organism>
<gene>
    <name evidence="5" type="ORF">B0H99_11134</name>
</gene>